<keyword evidence="7" id="KW-0378">Hydrolase</keyword>
<dbReference type="InterPro" id="IPR001261">
    <property type="entry name" value="ArgE/DapE_CS"/>
</dbReference>
<dbReference type="SUPFAM" id="SSF53187">
    <property type="entry name" value="Zn-dependent exopeptidases"/>
    <property type="match status" value="1"/>
</dbReference>
<dbReference type="Pfam" id="PF01546">
    <property type="entry name" value="Peptidase_M20"/>
    <property type="match status" value="1"/>
</dbReference>
<sequence>MSYHFIISLRHRDDDCTAFLKSLGEEIGLTVKVHELVPGKHIVIISWIGEDPSLPSILLNSHTDVVPVFEEYWTHPPFGAEKDEQGNIYARGAQDTKGVGMQYMEAIRRLKTAGVRLLRTVHVSFVPDEEVESNAGMRKYVYTQEFRDLNVGFAFDEGLPHPDNLIQVVYGERTVWQVTFHVRGTGGSPYNILPETAAQKVRVIVDRAMEFRQTQKDRLESDQTLTSGDVTALNLTMMKGGDAGSDLVPEKFEVTFDIRVAVTQDHDKMEEMLQAWCKEAGPETYYTFSQKQARVEPTTLDERNRWWMAFKRNATPCKLLQSHRVQLIDYRELNIKPVICPPSGDSRYLRTVGIPTLGFAPMCNTPIRLHDHDEFLNEDVFLRGIDMYCRLIPAMANLAP</sequence>
<keyword evidence="6" id="KW-0479">Metal-binding</keyword>
<dbReference type="PROSITE" id="PS00758">
    <property type="entry name" value="ARGE_DAPE_CPG2_1"/>
    <property type="match status" value="1"/>
</dbReference>
<evidence type="ECO:0000256" key="6">
    <source>
        <dbReference type="ARBA" id="ARBA00022723"/>
    </source>
</evidence>
<evidence type="ECO:0000256" key="5">
    <source>
        <dbReference type="ARBA" id="ARBA00022490"/>
    </source>
</evidence>
<dbReference type="InterPro" id="IPR052083">
    <property type="entry name" value="Aminoacylase-1_M20A"/>
</dbReference>
<dbReference type="InterPro" id="IPR002933">
    <property type="entry name" value="Peptidase_M20"/>
</dbReference>
<dbReference type="PANTHER" id="PTHR45892">
    <property type="entry name" value="AMINOACYLASE-1"/>
    <property type="match status" value="1"/>
</dbReference>
<dbReference type="PROSITE" id="PS00759">
    <property type="entry name" value="ARGE_DAPE_CPG2_2"/>
    <property type="match status" value="1"/>
</dbReference>
<feature type="domain" description="Peptidase M20 dimerisation" evidence="10">
    <location>
        <begin position="223"/>
        <end position="283"/>
    </location>
</feature>
<gene>
    <name evidence="11" type="ORF">ANN_02238</name>
</gene>
<evidence type="ECO:0000256" key="7">
    <source>
        <dbReference type="ARBA" id="ARBA00022801"/>
    </source>
</evidence>
<proteinExistence type="inferred from homology"/>
<dbReference type="EC" id="3.5.1.14" evidence="4"/>
<keyword evidence="12" id="KW-1185">Reference proteome</keyword>
<evidence type="ECO:0000256" key="2">
    <source>
        <dbReference type="ARBA" id="ARBA00004496"/>
    </source>
</evidence>
<reference evidence="11 12" key="1">
    <citation type="journal article" date="2022" name="Allergy">
        <title>Genome assembly and annotation of Periplaneta americana reveal a comprehensive cockroach allergen profile.</title>
        <authorList>
            <person name="Wang L."/>
            <person name="Xiong Q."/>
            <person name="Saelim N."/>
            <person name="Wang L."/>
            <person name="Nong W."/>
            <person name="Wan A.T."/>
            <person name="Shi M."/>
            <person name="Liu X."/>
            <person name="Cao Q."/>
            <person name="Hui J.H.L."/>
            <person name="Sookrung N."/>
            <person name="Leung T.F."/>
            <person name="Tungtrongchitr A."/>
            <person name="Tsui S.K.W."/>
        </authorList>
    </citation>
    <scope>NUCLEOTIDE SEQUENCE [LARGE SCALE GENOMIC DNA]</scope>
    <source>
        <strain evidence="11">PWHHKU_190912</strain>
    </source>
</reference>
<comment type="subcellular location">
    <subcellularLocation>
        <location evidence="2">Cytoplasm</location>
    </subcellularLocation>
</comment>
<dbReference type="PANTHER" id="PTHR45892:SF1">
    <property type="entry name" value="AMINOACYLASE-1"/>
    <property type="match status" value="1"/>
</dbReference>
<keyword evidence="5" id="KW-0963">Cytoplasm</keyword>
<dbReference type="NCBIfam" id="TIGR01880">
    <property type="entry name" value="Ac-peptdase-euk"/>
    <property type="match status" value="1"/>
</dbReference>
<dbReference type="Proteomes" id="UP001148838">
    <property type="component" value="Unassembled WGS sequence"/>
</dbReference>
<evidence type="ECO:0000256" key="9">
    <source>
        <dbReference type="ARBA" id="ARBA00029656"/>
    </source>
</evidence>
<dbReference type="InterPro" id="IPR010159">
    <property type="entry name" value="N-acyl_aa_amidohydrolase"/>
</dbReference>
<dbReference type="Gene3D" id="3.40.630.10">
    <property type="entry name" value="Zn peptidases"/>
    <property type="match status" value="1"/>
</dbReference>
<evidence type="ECO:0000256" key="4">
    <source>
        <dbReference type="ARBA" id="ARBA00011913"/>
    </source>
</evidence>
<evidence type="ECO:0000313" key="11">
    <source>
        <dbReference type="EMBL" id="KAJ4450808.1"/>
    </source>
</evidence>
<protein>
    <recommendedName>
        <fullName evidence="4">N-acyl-aliphatic-L-amino acid amidohydrolase</fullName>
        <ecNumber evidence="4">3.5.1.14</ecNumber>
    </recommendedName>
    <alternativeName>
        <fullName evidence="9">N-acyl-L-amino-acid amidohydrolase</fullName>
    </alternativeName>
</protein>
<dbReference type="PIRSF" id="PIRSF036696">
    <property type="entry name" value="ACY-1"/>
    <property type="match status" value="1"/>
</dbReference>
<name>A0ABQ8TVT5_PERAM</name>
<dbReference type="Gene3D" id="1.10.150.900">
    <property type="match status" value="1"/>
</dbReference>
<dbReference type="InterPro" id="IPR011650">
    <property type="entry name" value="Peptidase_M20_dimer"/>
</dbReference>
<organism evidence="11 12">
    <name type="scientific">Periplaneta americana</name>
    <name type="common">American cockroach</name>
    <name type="synonym">Blatta americana</name>
    <dbReference type="NCBI Taxonomy" id="6978"/>
    <lineage>
        <taxon>Eukaryota</taxon>
        <taxon>Metazoa</taxon>
        <taxon>Ecdysozoa</taxon>
        <taxon>Arthropoda</taxon>
        <taxon>Hexapoda</taxon>
        <taxon>Insecta</taxon>
        <taxon>Pterygota</taxon>
        <taxon>Neoptera</taxon>
        <taxon>Polyneoptera</taxon>
        <taxon>Dictyoptera</taxon>
        <taxon>Blattodea</taxon>
        <taxon>Blattoidea</taxon>
        <taxon>Blattidae</taxon>
        <taxon>Blattinae</taxon>
        <taxon>Periplaneta</taxon>
    </lineage>
</organism>
<evidence type="ECO:0000313" key="12">
    <source>
        <dbReference type="Proteomes" id="UP001148838"/>
    </source>
</evidence>
<dbReference type="EMBL" id="JAJSOF020000001">
    <property type="protein sequence ID" value="KAJ4450808.1"/>
    <property type="molecule type" value="Genomic_DNA"/>
</dbReference>
<dbReference type="InterPro" id="IPR036264">
    <property type="entry name" value="Bact_exopeptidase_dim_dom"/>
</dbReference>
<evidence type="ECO:0000256" key="1">
    <source>
        <dbReference type="ARBA" id="ARBA00001947"/>
    </source>
</evidence>
<dbReference type="SUPFAM" id="SSF55031">
    <property type="entry name" value="Bacterial exopeptidase dimerisation domain"/>
    <property type="match status" value="1"/>
</dbReference>
<dbReference type="Gene3D" id="3.30.70.360">
    <property type="match status" value="1"/>
</dbReference>
<comment type="caution">
    <text evidence="11">The sequence shown here is derived from an EMBL/GenBank/DDBJ whole genome shotgun (WGS) entry which is preliminary data.</text>
</comment>
<evidence type="ECO:0000259" key="10">
    <source>
        <dbReference type="Pfam" id="PF07687"/>
    </source>
</evidence>
<comment type="similarity">
    <text evidence="3">Belongs to the peptidase M20A family.</text>
</comment>
<dbReference type="Pfam" id="PF07687">
    <property type="entry name" value="M20_dimer"/>
    <property type="match status" value="1"/>
</dbReference>
<evidence type="ECO:0000256" key="3">
    <source>
        <dbReference type="ARBA" id="ARBA00006247"/>
    </source>
</evidence>
<comment type="cofactor">
    <cofactor evidence="1">
        <name>Zn(2+)</name>
        <dbReference type="ChEBI" id="CHEBI:29105"/>
    </cofactor>
</comment>
<evidence type="ECO:0000256" key="8">
    <source>
        <dbReference type="ARBA" id="ARBA00022833"/>
    </source>
</evidence>
<accession>A0ABQ8TVT5</accession>
<keyword evidence="8" id="KW-0862">Zinc</keyword>